<protein>
    <submittedName>
        <fullName evidence="1">Phytanoyl-CoA dioxygenase</fullName>
    </submittedName>
</protein>
<name>A0A077MCU7_9MICO</name>
<keyword evidence="1" id="KW-0560">Oxidoreductase</keyword>
<sequence length="157" mass="16466">MWLPLQTVEPAMGTLQFASGTNAVGSLSEEVISAASESFFAAQVVDGVLGERFPVSEPASLALGDASFHGGWTLHRALANGTDRMRAVMTVIWYADGERVVERPGAHAAGDLERWLPGCAPGDVAASPLNPVVLDAVRLDPVLLTPSAPGREGFVRS</sequence>
<keyword evidence="1" id="KW-0223">Dioxygenase</keyword>
<dbReference type="AlphaFoldDB" id="A0A077MCU7"/>
<dbReference type="SUPFAM" id="SSF51197">
    <property type="entry name" value="Clavaminate synthase-like"/>
    <property type="match status" value="1"/>
</dbReference>
<dbReference type="EMBL" id="CAJC01000112">
    <property type="protein sequence ID" value="CCI52682.1"/>
    <property type="molecule type" value="Genomic_DNA"/>
</dbReference>
<evidence type="ECO:0000313" key="2">
    <source>
        <dbReference type="Proteomes" id="UP000035720"/>
    </source>
</evidence>
<gene>
    <name evidence="1" type="ORF">BN13_20004</name>
</gene>
<dbReference type="RefSeq" id="WP_235433879.1">
    <property type="nucleotide sequence ID" value="NZ_HF571038.1"/>
</dbReference>
<dbReference type="GO" id="GO:0051213">
    <property type="term" value="F:dioxygenase activity"/>
    <property type="evidence" value="ECO:0007669"/>
    <property type="project" value="UniProtKB-KW"/>
</dbReference>
<keyword evidence="2" id="KW-1185">Reference proteome</keyword>
<organism evidence="1 2">
    <name type="scientific">Nostocoides jenkinsii Ben 74</name>
    <dbReference type="NCBI Taxonomy" id="1193518"/>
    <lineage>
        <taxon>Bacteria</taxon>
        <taxon>Bacillati</taxon>
        <taxon>Actinomycetota</taxon>
        <taxon>Actinomycetes</taxon>
        <taxon>Micrococcales</taxon>
        <taxon>Intrasporangiaceae</taxon>
        <taxon>Nostocoides</taxon>
    </lineage>
</organism>
<accession>A0A077MCU7</accession>
<evidence type="ECO:0000313" key="1">
    <source>
        <dbReference type="EMBL" id="CCI52682.1"/>
    </source>
</evidence>
<dbReference type="Gene3D" id="2.60.120.620">
    <property type="entry name" value="q2cbj1_9rhob like domain"/>
    <property type="match status" value="1"/>
</dbReference>
<dbReference type="Proteomes" id="UP000035720">
    <property type="component" value="Unassembled WGS sequence"/>
</dbReference>
<comment type="caution">
    <text evidence="1">The sequence shown here is derived from an EMBL/GenBank/DDBJ whole genome shotgun (WGS) entry which is preliminary data.</text>
</comment>
<reference evidence="1 2" key="1">
    <citation type="journal article" date="2013" name="ISME J.">
        <title>A metabolic model for members of the genus Tetrasphaera involved in enhanced biological phosphorus removal.</title>
        <authorList>
            <person name="Kristiansen R."/>
            <person name="Nguyen H.T.T."/>
            <person name="Saunders A.M."/>
            <person name="Nielsen J.L."/>
            <person name="Wimmer R."/>
            <person name="Le V.Q."/>
            <person name="McIlroy S.J."/>
            <person name="Petrovski S."/>
            <person name="Seviour R.J."/>
            <person name="Calteau A."/>
            <person name="Nielsen K.L."/>
            <person name="Nielsen P.H."/>
        </authorList>
    </citation>
    <scope>NUCLEOTIDE SEQUENCE [LARGE SCALE GENOMIC DNA]</scope>
    <source>
        <strain evidence="1 2">Ben 74</strain>
    </source>
</reference>
<dbReference type="STRING" id="1193518.BN13_20004"/>
<proteinExistence type="predicted"/>